<dbReference type="Proteomes" id="UP000460287">
    <property type="component" value="Unassembled WGS sequence"/>
</dbReference>
<keyword evidence="1 2" id="KW-0378">Hydrolase</keyword>
<keyword evidence="3" id="KW-1185">Reference proteome</keyword>
<dbReference type="NCBIfam" id="TIGR01549">
    <property type="entry name" value="HAD-SF-IA-v1"/>
    <property type="match status" value="1"/>
</dbReference>
<dbReference type="InterPro" id="IPR023214">
    <property type="entry name" value="HAD_sf"/>
</dbReference>
<protein>
    <submittedName>
        <fullName evidence="2">HAD family hydrolase</fullName>
    </submittedName>
</protein>
<organism evidence="2 3">
    <name type="scientific">Inconstantimicrobium porci</name>
    <dbReference type="NCBI Taxonomy" id="2652291"/>
    <lineage>
        <taxon>Bacteria</taxon>
        <taxon>Bacillati</taxon>
        <taxon>Bacillota</taxon>
        <taxon>Clostridia</taxon>
        <taxon>Eubacteriales</taxon>
        <taxon>Clostridiaceae</taxon>
        <taxon>Inconstantimicrobium</taxon>
    </lineage>
</organism>
<evidence type="ECO:0000313" key="3">
    <source>
        <dbReference type="Proteomes" id="UP000460287"/>
    </source>
</evidence>
<gene>
    <name evidence="2" type="ORF">FYJ33_02845</name>
</gene>
<dbReference type="NCBIfam" id="TIGR01509">
    <property type="entry name" value="HAD-SF-IA-v3"/>
    <property type="match status" value="1"/>
</dbReference>
<dbReference type="PANTHER" id="PTHR43316">
    <property type="entry name" value="HYDROLASE, HALOACID DELAHOGENASE-RELATED"/>
    <property type="match status" value="1"/>
</dbReference>
<dbReference type="InterPro" id="IPR051540">
    <property type="entry name" value="S-2-haloacid_dehalogenase"/>
</dbReference>
<name>A0A7X2T105_9CLOT</name>
<dbReference type="PANTHER" id="PTHR43316:SF3">
    <property type="entry name" value="HALOACID DEHALOGENASE, TYPE II (AFU_ORTHOLOGUE AFUA_2G07750)-RELATED"/>
    <property type="match status" value="1"/>
</dbReference>
<accession>A0A7X2T105</accession>
<dbReference type="InterPro" id="IPR006439">
    <property type="entry name" value="HAD-SF_hydro_IA"/>
</dbReference>
<dbReference type="InterPro" id="IPR036412">
    <property type="entry name" value="HAD-like_sf"/>
</dbReference>
<dbReference type="PRINTS" id="PR00413">
    <property type="entry name" value="HADHALOGNASE"/>
</dbReference>
<dbReference type="Pfam" id="PF00702">
    <property type="entry name" value="Hydrolase"/>
    <property type="match status" value="1"/>
</dbReference>
<dbReference type="EMBL" id="VULX01000002">
    <property type="protein sequence ID" value="MSR90378.1"/>
    <property type="molecule type" value="Genomic_DNA"/>
</dbReference>
<dbReference type="Gene3D" id="3.40.50.1000">
    <property type="entry name" value="HAD superfamily/HAD-like"/>
    <property type="match status" value="1"/>
</dbReference>
<sequence length="239" mass="28114">MQFRPCQGDDMKEYKAIFFDRDNTLTHAKEETKLLRNQLIEKWSGRKLELDYYRTMDLFKKSGYPQSGLKTVDEEVQFWKRYYKQLLKDEGIEEDKLDEKSELIFSKVWLKDRELFPDVLDVLEYLKNNNYKMGVISDTSPSLELTLTSLGIGRYFDCFICSDIVGVMKPDPKIYKTALDTLGVKAEESIYVDDYDYDKEADGARKLGFTSFHLCRNGELKDKWDIKSLSEIVDFLKDK</sequence>
<dbReference type="SUPFAM" id="SSF56784">
    <property type="entry name" value="HAD-like"/>
    <property type="match status" value="1"/>
</dbReference>
<dbReference type="GO" id="GO:0016787">
    <property type="term" value="F:hydrolase activity"/>
    <property type="evidence" value="ECO:0007669"/>
    <property type="project" value="UniProtKB-KW"/>
</dbReference>
<dbReference type="SFLD" id="SFLDS00003">
    <property type="entry name" value="Haloacid_Dehalogenase"/>
    <property type="match status" value="1"/>
</dbReference>
<comment type="caution">
    <text evidence="2">The sequence shown here is derived from an EMBL/GenBank/DDBJ whole genome shotgun (WGS) entry which is preliminary data.</text>
</comment>
<dbReference type="Gene3D" id="1.10.150.240">
    <property type="entry name" value="Putative phosphatase, domain 2"/>
    <property type="match status" value="1"/>
</dbReference>
<evidence type="ECO:0000256" key="1">
    <source>
        <dbReference type="ARBA" id="ARBA00022801"/>
    </source>
</evidence>
<evidence type="ECO:0000313" key="2">
    <source>
        <dbReference type="EMBL" id="MSR90378.1"/>
    </source>
</evidence>
<dbReference type="SFLD" id="SFLDG01129">
    <property type="entry name" value="C1.5:_HAD__Beta-PGM__Phosphata"/>
    <property type="match status" value="1"/>
</dbReference>
<dbReference type="AlphaFoldDB" id="A0A7X2T105"/>
<reference evidence="2 3" key="1">
    <citation type="submission" date="2019-08" db="EMBL/GenBank/DDBJ databases">
        <title>In-depth cultivation of the pig gut microbiome towards novel bacterial diversity and tailored functional studies.</title>
        <authorList>
            <person name="Wylensek D."/>
            <person name="Hitch T.C.A."/>
            <person name="Clavel T."/>
        </authorList>
    </citation>
    <scope>NUCLEOTIDE SEQUENCE [LARGE SCALE GENOMIC DNA]</scope>
    <source>
        <strain evidence="2 3">WCA-383-APC-5B</strain>
    </source>
</reference>
<dbReference type="InterPro" id="IPR023198">
    <property type="entry name" value="PGP-like_dom2"/>
</dbReference>
<proteinExistence type="predicted"/>